<proteinExistence type="inferred from homology"/>
<dbReference type="PANTHER" id="PTHR42760">
    <property type="entry name" value="SHORT-CHAIN DEHYDROGENASES/REDUCTASES FAMILY MEMBER"/>
    <property type="match status" value="1"/>
</dbReference>
<accession>A0ABU5PN14</accession>
<sequence>MNGLFDLSGQTILVTGGTSYLGTAMCHALAEYGANVVIASRNLDKCTLLAETLTQTYSGKHIGLQLDVLDGQSVTAGVERTIQQYGRIDALINNANVSSPGFVESFTEEQWEKGIDGTINAVFRCTRAVLPYMLEEGKGTILNIASMYGVVSPNPEIYGTSGQNNPANYGAGKAAIIQFTRYLACHYGRKGIRANAISPGPFPNEQTQQNKEFIAQLSNKTALGRIGLPDELKGAVLLLISSAGSYITGQNLAVDGGWTAW</sequence>
<dbReference type="InterPro" id="IPR036291">
    <property type="entry name" value="NAD(P)-bd_dom_sf"/>
</dbReference>
<evidence type="ECO:0000313" key="2">
    <source>
        <dbReference type="EMBL" id="MEA3571343.1"/>
    </source>
</evidence>
<gene>
    <name evidence="2" type="ORF">U9M73_15420</name>
</gene>
<dbReference type="PANTHER" id="PTHR42760:SF40">
    <property type="entry name" value="3-OXOACYL-[ACYL-CARRIER-PROTEIN] REDUCTASE, CHLOROPLASTIC"/>
    <property type="match status" value="1"/>
</dbReference>
<dbReference type="InterPro" id="IPR002347">
    <property type="entry name" value="SDR_fam"/>
</dbReference>
<reference evidence="2 3" key="1">
    <citation type="submission" date="2023-12" db="EMBL/GenBank/DDBJ databases">
        <title>Whole genome sequencing of Paenibacillus phoenicis isolated from the Phoenix Mars Lander spacecraft assembly facility.</title>
        <authorList>
            <person name="Garcia A."/>
            <person name="Venkateswaran K."/>
        </authorList>
    </citation>
    <scope>NUCLEOTIDE SEQUENCE [LARGE SCALE GENOMIC DNA]</scope>
    <source>
        <strain evidence="2 3">3PO2SA</strain>
    </source>
</reference>
<dbReference type="Proteomes" id="UP001292216">
    <property type="component" value="Unassembled WGS sequence"/>
</dbReference>
<dbReference type="PRINTS" id="PR00081">
    <property type="entry name" value="GDHRDH"/>
</dbReference>
<protein>
    <submittedName>
        <fullName evidence="2">SDR family oxidoreductase</fullName>
    </submittedName>
</protein>
<dbReference type="PRINTS" id="PR00080">
    <property type="entry name" value="SDRFAMILY"/>
</dbReference>
<evidence type="ECO:0000256" key="1">
    <source>
        <dbReference type="ARBA" id="ARBA00006484"/>
    </source>
</evidence>
<name>A0ABU5PN14_9BACL</name>
<organism evidence="2 3">
    <name type="scientific">Paenibacillus phoenicis</name>
    <dbReference type="NCBI Taxonomy" id="554117"/>
    <lineage>
        <taxon>Bacteria</taxon>
        <taxon>Bacillati</taxon>
        <taxon>Bacillota</taxon>
        <taxon>Bacilli</taxon>
        <taxon>Bacillales</taxon>
        <taxon>Paenibacillaceae</taxon>
        <taxon>Paenibacillus</taxon>
    </lineage>
</organism>
<dbReference type="Gene3D" id="3.40.50.720">
    <property type="entry name" value="NAD(P)-binding Rossmann-like Domain"/>
    <property type="match status" value="1"/>
</dbReference>
<dbReference type="SUPFAM" id="SSF51735">
    <property type="entry name" value="NAD(P)-binding Rossmann-fold domains"/>
    <property type="match status" value="1"/>
</dbReference>
<comment type="caution">
    <text evidence="2">The sequence shown here is derived from an EMBL/GenBank/DDBJ whole genome shotgun (WGS) entry which is preliminary data.</text>
</comment>
<dbReference type="EMBL" id="JAYERP010000001">
    <property type="protein sequence ID" value="MEA3571343.1"/>
    <property type="molecule type" value="Genomic_DNA"/>
</dbReference>
<comment type="similarity">
    <text evidence="1">Belongs to the short-chain dehydrogenases/reductases (SDR) family.</text>
</comment>
<dbReference type="RefSeq" id="WP_232282295.1">
    <property type="nucleotide sequence ID" value="NZ_CBCSKM010000001.1"/>
</dbReference>
<keyword evidence="3" id="KW-1185">Reference proteome</keyword>
<evidence type="ECO:0000313" key="3">
    <source>
        <dbReference type="Proteomes" id="UP001292216"/>
    </source>
</evidence>
<dbReference type="Pfam" id="PF13561">
    <property type="entry name" value="adh_short_C2"/>
    <property type="match status" value="1"/>
</dbReference>